<gene>
    <name evidence="9" type="ORF">SAMN05192586_1044</name>
</gene>
<evidence type="ECO:0000256" key="3">
    <source>
        <dbReference type="ARBA" id="ARBA00005849"/>
    </source>
</evidence>
<evidence type="ECO:0000256" key="4">
    <source>
        <dbReference type="ARBA" id="ARBA00013208"/>
    </source>
</evidence>
<dbReference type="InterPro" id="IPR019757">
    <property type="entry name" value="Pept_S26A_signal_pept_1_Lys-AS"/>
</dbReference>
<dbReference type="PROSITE" id="PS00760">
    <property type="entry name" value="SPASE_I_2"/>
    <property type="match status" value="1"/>
</dbReference>
<dbReference type="GO" id="GO:0004252">
    <property type="term" value="F:serine-type endopeptidase activity"/>
    <property type="evidence" value="ECO:0007669"/>
    <property type="project" value="InterPro"/>
</dbReference>
<keyword evidence="5" id="KW-0732">Signal</keyword>
<dbReference type="Proteomes" id="UP000199355">
    <property type="component" value="Unassembled WGS sequence"/>
</dbReference>
<dbReference type="GO" id="GO:0016020">
    <property type="term" value="C:membrane"/>
    <property type="evidence" value="ECO:0007669"/>
    <property type="project" value="InterPro"/>
</dbReference>
<proteinExistence type="inferred from homology"/>
<dbReference type="InterPro" id="IPR019533">
    <property type="entry name" value="Peptidase_S26"/>
</dbReference>
<comment type="similarity">
    <text evidence="3">Belongs to the peptidase S26C family.</text>
</comment>
<comment type="subcellular location">
    <subcellularLocation>
        <location evidence="2">Periplasm</location>
    </subcellularLocation>
</comment>
<evidence type="ECO:0000256" key="1">
    <source>
        <dbReference type="ARBA" id="ARBA00000677"/>
    </source>
</evidence>
<dbReference type="AlphaFoldDB" id="A0A1G7K7I6"/>
<evidence type="ECO:0000313" key="10">
    <source>
        <dbReference type="Proteomes" id="UP000199355"/>
    </source>
</evidence>
<evidence type="ECO:0000313" key="9">
    <source>
        <dbReference type="EMBL" id="SDF33213.1"/>
    </source>
</evidence>
<keyword evidence="6" id="KW-0574">Periplasm</keyword>
<dbReference type="Gene3D" id="2.10.109.10">
    <property type="entry name" value="Umud Fragment, subunit A"/>
    <property type="match status" value="1"/>
</dbReference>
<evidence type="ECO:0000256" key="5">
    <source>
        <dbReference type="ARBA" id="ARBA00022729"/>
    </source>
</evidence>
<dbReference type="GO" id="GO:0042597">
    <property type="term" value="C:periplasmic space"/>
    <property type="evidence" value="ECO:0007669"/>
    <property type="project" value="UniProtKB-SubCell"/>
</dbReference>
<feature type="domain" description="Peptidase S26" evidence="8">
    <location>
        <begin position="20"/>
        <end position="163"/>
    </location>
</feature>
<dbReference type="SUPFAM" id="SSF51306">
    <property type="entry name" value="LexA/Signal peptidase"/>
    <property type="match status" value="1"/>
</dbReference>
<sequence>MKAALSTAMLLFLLLPVLYCAGLRWNPTPSVPKGIYRIAAGVPTRGDLVAFCLEGEWVVLARERGYLGPGNCSSGLRPLLKRLAGLPGDALTVTAEEISIVPPAGQVHRWQAPVRRSDAQGRPLPESALRSGVIPAGMGMALAGHAGSFDSRFFGLIPLASMVRVEPVFTFKIRRTS</sequence>
<comment type="catalytic activity">
    <reaction evidence="1">
        <text>Cleavage of hydrophobic, N-terminal signal or leader sequences from secreted and periplasmic proteins.</text>
        <dbReference type="EC" id="3.4.21.89"/>
    </reaction>
</comment>
<keyword evidence="10" id="KW-1185">Reference proteome</keyword>
<evidence type="ECO:0000256" key="7">
    <source>
        <dbReference type="ARBA" id="ARBA00022971"/>
    </source>
</evidence>
<evidence type="ECO:0000256" key="6">
    <source>
        <dbReference type="ARBA" id="ARBA00022764"/>
    </source>
</evidence>
<keyword evidence="7" id="KW-0184">Conjugation</keyword>
<dbReference type="OrthoDB" id="5360818at2"/>
<dbReference type="STRING" id="571438.SAMN05192586_1044"/>
<evidence type="ECO:0000256" key="2">
    <source>
        <dbReference type="ARBA" id="ARBA00004418"/>
    </source>
</evidence>
<dbReference type="RefSeq" id="WP_092152972.1">
    <property type="nucleotide sequence ID" value="NZ_FNBX01000004.1"/>
</dbReference>
<reference evidence="10" key="1">
    <citation type="submission" date="2016-10" db="EMBL/GenBank/DDBJ databases">
        <authorList>
            <person name="Varghese N."/>
            <person name="Submissions S."/>
        </authorList>
    </citation>
    <scope>NUCLEOTIDE SEQUENCE [LARGE SCALE GENOMIC DNA]</scope>
    <source>
        <strain evidence="10">KHC7</strain>
    </source>
</reference>
<dbReference type="EC" id="3.4.21.89" evidence="4"/>
<evidence type="ECO:0000259" key="8">
    <source>
        <dbReference type="Pfam" id="PF10502"/>
    </source>
</evidence>
<protein>
    <recommendedName>
        <fullName evidence="4">signal peptidase I</fullName>
        <ecNumber evidence="4">3.4.21.89</ecNumber>
    </recommendedName>
</protein>
<dbReference type="EMBL" id="FNBX01000004">
    <property type="protein sequence ID" value="SDF33213.1"/>
    <property type="molecule type" value="Genomic_DNA"/>
</dbReference>
<dbReference type="InterPro" id="IPR036286">
    <property type="entry name" value="LexA/Signal_pep-like_sf"/>
</dbReference>
<dbReference type="Pfam" id="PF10502">
    <property type="entry name" value="Peptidase_S26"/>
    <property type="match status" value="1"/>
</dbReference>
<organism evidence="9 10">
    <name type="scientific">Desulfovibrio legallii</name>
    <dbReference type="NCBI Taxonomy" id="571438"/>
    <lineage>
        <taxon>Bacteria</taxon>
        <taxon>Pseudomonadati</taxon>
        <taxon>Thermodesulfobacteriota</taxon>
        <taxon>Desulfovibrionia</taxon>
        <taxon>Desulfovibrionales</taxon>
        <taxon>Desulfovibrionaceae</taxon>
        <taxon>Desulfovibrio</taxon>
    </lineage>
</organism>
<dbReference type="InterPro" id="IPR014139">
    <property type="entry name" value="Peptidase_S26C_TraF"/>
</dbReference>
<dbReference type="NCBIfam" id="TIGR02771">
    <property type="entry name" value="TraF_Ti"/>
    <property type="match status" value="1"/>
</dbReference>
<dbReference type="GO" id="GO:0006465">
    <property type="term" value="P:signal peptide processing"/>
    <property type="evidence" value="ECO:0007669"/>
    <property type="project" value="InterPro"/>
</dbReference>
<accession>A0A1G7K7I6</accession>
<dbReference type="GO" id="GO:0009003">
    <property type="term" value="F:signal peptidase activity"/>
    <property type="evidence" value="ECO:0007669"/>
    <property type="project" value="UniProtKB-EC"/>
</dbReference>
<name>A0A1G7K7I6_9BACT</name>